<evidence type="ECO:0000256" key="6">
    <source>
        <dbReference type="ARBA" id="ARBA00022970"/>
    </source>
</evidence>
<dbReference type="PROSITE" id="PS50928">
    <property type="entry name" value="ABC_TM1"/>
    <property type="match status" value="1"/>
</dbReference>
<keyword evidence="5 9" id="KW-0812">Transmembrane</keyword>
<evidence type="ECO:0000256" key="2">
    <source>
        <dbReference type="ARBA" id="ARBA00010072"/>
    </source>
</evidence>
<dbReference type="PANTHER" id="PTHR30614:SF37">
    <property type="entry name" value="AMINO-ACID ABC TRANSPORTER PERMEASE PROTEIN YHDX-RELATED"/>
    <property type="match status" value="1"/>
</dbReference>
<proteinExistence type="inferred from homology"/>
<dbReference type="InterPro" id="IPR010065">
    <property type="entry name" value="AA_ABC_transptr_permease_3TM"/>
</dbReference>
<feature type="transmembrane region" description="Helical" evidence="9">
    <location>
        <begin position="259"/>
        <end position="282"/>
    </location>
</feature>
<evidence type="ECO:0000256" key="7">
    <source>
        <dbReference type="ARBA" id="ARBA00022989"/>
    </source>
</evidence>
<feature type="transmembrane region" description="Helical" evidence="9">
    <location>
        <begin position="360"/>
        <end position="382"/>
    </location>
</feature>
<dbReference type="CDD" id="cd06261">
    <property type="entry name" value="TM_PBP2"/>
    <property type="match status" value="1"/>
</dbReference>
<evidence type="ECO:0000256" key="4">
    <source>
        <dbReference type="ARBA" id="ARBA00022475"/>
    </source>
</evidence>
<feature type="transmembrane region" description="Helical" evidence="9">
    <location>
        <begin position="21"/>
        <end position="38"/>
    </location>
</feature>
<protein>
    <submittedName>
        <fullName evidence="11">Amino acid ABC transporter permease</fullName>
    </submittedName>
</protein>
<dbReference type="EMBL" id="BAABBN010000007">
    <property type="protein sequence ID" value="GAA3926837.1"/>
    <property type="molecule type" value="Genomic_DNA"/>
</dbReference>
<evidence type="ECO:0000256" key="9">
    <source>
        <dbReference type="RuleBase" id="RU363032"/>
    </source>
</evidence>
<sequence length="391" mass="43495">MTTPQKDSSKIWNDPVFRGRVFQGVVLAAIIAFFAFIINNTLNNLEVRGISTGFGFLNQEAGFGIIQSLIEYNETHTYGRTFVVGILNTLLVSLVGIFFATILGFLMGIGRLSNNWLISKLAAIYIETFRNIPLLLQIFFWYFAVLGVMPHPRESMSWGELVFLNVRGLYIPNPQFSDGIGYVLTSIFLTFVGIWFLRRWAHKRQDDTGQQFPVFYTALAALILIPGIVYLLSGTTTTWDVPALKGFNFKGGITILPEFTALLLALVIYTAAFIAEIVRAGLQSVPKGQLEASRALGLKNNQMLRLVVIPQAMRVIIPPLTSQYLNLVKNSSLATAIGYPDLVAIFAGTTLNQSGQAIEIIFMVMAVYLTISLVISLIMNIYNKRMALVER</sequence>
<dbReference type="InterPro" id="IPR000515">
    <property type="entry name" value="MetI-like"/>
</dbReference>
<comment type="similarity">
    <text evidence="2">Belongs to the binding-protein-dependent transport system permease family. HisMQ subfamily.</text>
</comment>
<dbReference type="InterPro" id="IPR035906">
    <property type="entry name" value="MetI-like_sf"/>
</dbReference>
<feature type="transmembrane region" description="Helical" evidence="9">
    <location>
        <begin position="131"/>
        <end position="149"/>
    </location>
</feature>
<feature type="domain" description="ABC transmembrane type-1" evidence="10">
    <location>
        <begin position="86"/>
        <end position="379"/>
    </location>
</feature>
<dbReference type="SUPFAM" id="SSF161098">
    <property type="entry name" value="MetI-like"/>
    <property type="match status" value="2"/>
</dbReference>
<evidence type="ECO:0000256" key="1">
    <source>
        <dbReference type="ARBA" id="ARBA00004429"/>
    </source>
</evidence>
<keyword evidence="12" id="KW-1185">Reference proteome</keyword>
<keyword evidence="8 9" id="KW-0472">Membrane</keyword>
<dbReference type="Pfam" id="PF00528">
    <property type="entry name" value="BPD_transp_1"/>
    <property type="match status" value="1"/>
</dbReference>
<dbReference type="Gene3D" id="1.10.3720.10">
    <property type="entry name" value="MetI-like"/>
    <property type="match status" value="1"/>
</dbReference>
<evidence type="ECO:0000256" key="8">
    <source>
        <dbReference type="ARBA" id="ARBA00023136"/>
    </source>
</evidence>
<evidence type="ECO:0000256" key="3">
    <source>
        <dbReference type="ARBA" id="ARBA00022448"/>
    </source>
</evidence>
<feature type="transmembrane region" description="Helical" evidence="9">
    <location>
        <begin position="218"/>
        <end position="239"/>
    </location>
</feature>
<gene>
    <name evidence="11" type="ORF">GCM10022277_23700</name>
</gene>
<organism evidence="11 12">
    <name type="scientific">Litoribacillus peritrichatus</name>
    <dbReference type="NCBI Taxonomy" id="718191"/>
    <lineage>
        <taxon>Bacteria</taxon>
        <taxon>Pseudomonadati</taxon>
        <taxon>Pseudomonadota</taxon>
        <taxon>Gammaproteobacteria</taxon>
        <taxon>Oceanospirillales</taxon>
        <taxon>Oceanospirillaceae</taxon>
        <taxon>Litoribacillus</taxon>
    </lineage>
</organism>
<comment type="subcellular location">
    <subcellularLocation>
        <location evidence="1">Cell inner membrane</location>
        <topology evidence="1">Multi-pass membrane protein</topology>
    </subcellularLocation>
    <subcellularLocation>
        <location evidence="9">Cell membrane</location>
        <topology evidence="9">Multi-pass membrane protein</topology>
    </subcellularLocation>
</comment>
<evidence type="ECO:0000259" key="10">
    <source>
        <dbReference type="PROSITE" id="PS50928"/>
    </source>
</evidence>
<dbReference type="RefSeq" id="WP_344798746.1">
    <property type="nucleotide sequence ID" value="NZ_BAABBN010000007.1"/>
</dbReference>
<accession>A0ABP7MQR3</accession>
<evidence type="ECO:0000313" key="12">
    <source>
        <dbReference type="Proteomes" id="UP001501565"/>
    </source>
</evidence>
<comment type="caution">
    <text evidence="11">The sequence shown here is derived from an EMBL/GenBank/DDBJ whole genome shotgun (WGS) entry which is preliminary data.</text>
</comment>
<reference evidence="12" key="1">
    <citation type="journal article" date="2019" name="Int. J. Syst. Evol. Microbiol.">
        <title>The Global Catalogue of Microorganisms (GCM) 10K type strain sequencing project: providing services to taxonomists for standard genome sequencing and annotation.</title>
        <authorList>
            <consortium name="The Broad Institute Genomics Platform"/>
            <consortium name="The Broad Institute Genome Sequencing Center for Infectious Disease"/>
            <person name="Wu L."/>
            <person name="Ma J."/>
        </authorList>
    </citation>
    <scope>NUCLEOTIDE SEQUENCE [LARGE SCALE GENOMIC DNA]</scope>
    <source>
        <strain evidence="12">JCM 17551</strain>
    </source>
</reference>
<dbReference type="PANTHER" id="PTHR30614">
    <property type="entry name" value="MEMBRANE COMPONENT OF AMINO ACID ABC TRANSPORTER"/>
    <property type="match status" value="1"/>
</dbReference>
<evidence type="ECO:0000256" key="5">
    <source>
        <dbReference type="ARBA" id="ARBA00022692"/>
    </source>
</evidence>
<feature type="transmembrane region" description="Helical" evidence="9">
    <location>
        <begin position="82"/>
        <end position="110"/>
    </location>
</feature>
<keyword evidence="4" id="KW-1003">Cell membrane</keyword>
<keyword evidence="6" id="KW-0029">Amino-acid transport</keyword>
<dbReference type="NCBIfam" id="TIGR01726">
    <property type="entry name" value="HEQRo_perm_3TM"/>
    <property type="match status" value="1"/>
</dbReference>
<evidence type="ECO:0000313" key="11">
    <source>
        <dbReference type="EMBL" id="GAA3926837.1"/>
    </source>
</evidence>
<dbReference type="InterPro" id="IPR043429">
    <property type="entry name" value="ArtM/GltK/GlnP/TcyL/YhdX-like"/>
</dbReference>
<dbReference type="Proteomes" id="UP001501565">
    <property type="component" value="Unassembled WGS sequence"/>
</dbReference>
<keyword evidence="3 9" id="KW-0813">Transport</keyword>
<feature type="transmembrane region" description="Helical" evidence="9">
    <location>
        <begin position="179"/>
        <end position="197"/>
    </location>
</feature>
<keyword evidence="7 9" id="KW-1133">Transmembrane helix</keyword>
<name>A0ABP7MQR3_9GAMM</name>